<evidence type="ECO:0008006" key="10">
    <source>
        <dbReference type="Google" id="ProtNLM"/>
    </source>
</evidence>
<keyword evidence="4" id="KW-0808">Transferase</keyword>
<accession>W9C6W1</accession>
<feature type="transmembrane region" description="Helical" evidence="7">
    <location>
        <begin position="536"/>
        <end position="558"/>
    </location>
</feature>
<evidence type="ECO:0000313" key="9">
    <source>
        <dbReference type="Proteomes" id="UP000019487"/>
    </source>
</evidence>
<evidence type="ECO:0000256" key="7">
    <source>
        <dbReference type="SAM" id="Phobius"/>
    </source>
</evidence>
<dbReference type="GO" id="GO:0030213">
    <property type="term" value="P:hyaluronan biosynthetic process"/>
    <property type="evidence" value="ECO:0007669"/>
    <property type="project" value="TreeGrafter"/>
</dbReference>
<keyword evidence="9" id="KW-1185">Reference proteome</keyword>
<organism evidence="8 9">
    <name type="scientific">Sclerotinia borealis (strain F-4128)</name>
    <dbReference type="NCBI Taxonomy" id="1432307"/>
    <lineage>
        <taxon>Eukaryota</taxon>
        <taxon>Fungi</taxon>
        <taxon>Dikarya</taxon>
        <taxon>Ascomycota</taxon>
        <taxon>Pezizomycotina</taxon>
        <taxon>Leotiomycetes</taxon>
        <taxon>Helotiales</taxon>
        <taxon>Sclerotiniaceae</taxon>
        <taxon>Sclerotinia</taxon>
    </lineage>
</organism>
<feature type="transmembrane region" description="Helical" evidence="7">
    <location>
        <begin position="52"/>
        <end position="69"/>
    </location>
</feature>
<evidence type="ECO:0000256" key="5">
    <source>
        <dbReference type="ARBA" id="ARBA00023136"/>
    </source>
</evidence>
<feature type="transmembrane region" description="Helical" evidence="7">
    <location>
        <begin position="579"/>
        <end position="601"/>
    </location>
</feature>
<keyword evidence="2" id="KW-1003">Cell membrane</keyword>
<gene>
    <name evidence="8" type="ORF">SBOR_9319</name>
</gene>
<evidence type="ECO:0000256" key="2">
    <source>
        <dbReference type="ARBA" id="ARBA00022475"/>
    </source>
</evidence>
<dbReference type="EMBL" id="AYSA01000660">
    <property type="protein sequence ID" value="ESZ90290.1"/>
    <property type="molecule type" value="Genomic_DNA"/>
</dbReference>
<evidence type="ECO:0000256" key="1">
    <source>
        <dbReference type="ARBA" id="ARBA00004236"/>
    </source>
</evidence>
<feature type="transmembrane region" description="Helical" evidence="7">
    <location>
        <begin position="607"/>
        <end position="628"/>
    </location>
</feature>
<dbReference type="AlphaFoldDB" id="W9C6W1"/>
<keyword evidence="5 7" id="KW-0472">Membrane</keyword>
<sequence>MLSSKVPRLDRLDRQEGTRTSQDDNAKYKDLVAWRCRVMPIVPVLPSIHRQIFNSILCIVTFFIIFRYFRRLITFAPITFESIWQISLAEVNRWKNVKRVEQLEQKLSLQDGEKGVQTKEDVAARCVASVVGYREEANLWRRCLQSYHNSPGLEIMLIGIDGDHDVDMEMVSVAQQVFPDLIKIHIEEPYGPLAVRIAQNYITRELYDEKSSSSKWASASTDPPDIPSALLSEAHAYAFRTVFEKALTTLREHNALSPPLDSKSKSLRTICLYQPHKCKKDIMFTNMVFALALGQANDIEYLWTSDSDTIVYPDTLYQTVGCMSADPLIGGSCSALSIHNDHESAIAALGSAAYWSELAITRGQTGAVDAVDCQPGPCAAFRLIALEPILLSWYTQTSFGVKTVVNEDRHLTTNLLLQNWKVTFNTSAIASTDTPTTLLRWLLQQMRWARATHIECFQYPQIYSIHGVILFVTAMRRFYGPLIIGVFTIRYVFTGYTVHAFQSWDFLLRVALCTCYNFWRNKTHVASIKYLVLSQLFYQLPLPGIMFWSVITFLEGGWGTSMRSVNEQKKSRFAGWDNLWSTTAVVIWMGFVGAAVARWVTSYVAPAFMIEAMIFAGATSVGSLYWTLLG</sequence>
<dbReference type="SUPFAM" id="SSF53448">
    <property type="entry name" value="Nucleotide-diphospho-sugar transferases"/>
    <property type="match status" value="1"/>
</dbReference>
<reference evidence="8 9" key="1">
    <citation type="journal article" date="2014" name="Genome Announc.">
        <title>Draft genome sequence of Sclerotinia borealis, a psychrophilic plant pathogenic fungus.</title>
        <authorList>
            <person name="Mardanov A.V."/>
            <person name="Beletsky A.V."/>
            <person name="Kadnikov V.V."/>
            <person name="Ignatov A.N."/>
            <person name="Ravin N.V."/>
        </authorList>
    </citation>
    <scope>NUCLEOTIDE SEQUENCE [LARGE SCALE GENOMIC DNA]</scope>
    <source>
        <strain evidence="9">F-4157</strain>
    </source>
</reference>
<protein>
    <recommendedName>
        <fullName evidence="10">Glycosyltransferase family 2 protein</fullName>
    </recommendedName>
</protein>
<keyword evidence="7" id="KW-1133">Transmembrane helix</keyword>
<dbReference type="GO" id="GO:0050501">
    <property type="term" value="F:hyaluronan synthase activity"/>
    <property type="evidence" value="ECO:0007669"/>
    <property type="project" value="TreeGrafter"/>
</dbReference>
<dbReference type="OrthoDB" id="9876900at2759"/>
<evidence type="ECO:0000256" key="4">
    <source>
        <dbReference type="ARBA" id="ARBA00022679"/>
    </source>
</evidence>
<evidence type="ECO:0000313" key="8">
    <source>
        <dbReference type="EMBL" id="ESZ90290.1"/>
    </source>
</evidence>
<name>W9C6W1_SCLBF</name>
<dbReference type="STRING" id="1432307.W9C6W1"/>
<evidence type="ECO:0000256" key="3">
    <source>
        <dbReference type="ARBA" id="ARBA00022676"/>
    </source>
</evidence>
<comment type="caution">
    <text evidence="8">The sequence shown here is derived from an EMBL/GenBank/DDBJ whole genome shotgun (WGS) entry which is preliminary data.</text>
</comment>
<dbReference type="PANTHER" id="PTHR22913:SF12">
    <property type="entry name" value="MANNURONAN SYNTHASE"/>
    <property type="match status" value="1"/>
</dbReference>
<comment type="subcellular location">
    <subcellularLocation>
        <location evidence="1">Cell membrane</location>
    </subcellularLocation>
</comment>
<dbReference type="PANTHER" id="PTHR22913">
    <property type="entry name" value="HYALURONAN SYNTHASE"/>
    <property type="match status" value="1"/>
</dbReference>
<feature type="transmembrane region" description="Helical" evidence="7">
    <location>
        <begin position="478"/>
        <end position="498"/>
    </location>
</feature>
<dbReference type="GO" id="GO:0085029">
    <property type="term" value="P:extracellular matrix assembly"/>
    <property type="evidence" value="ECO:0007669"/>
    <property type="project" value="TreeGrafter"/>
</dbReference>
<dbReference type="Proteomes" id="UP000019487">
    <property type="component" value="Unassembled WGS sequence"/>
</dbReference>
<dbReference type="HOGENOM" id="CLU_024200_0_0_1"/>
<proteinExistence type="predicted"/>
<feature type="region of interest" description="Disordered" evidence="6">
    <location>
        <begin position="1"/>
        <end position="23"/>
    </location>
</feature>
<feature type="compositionally biased region" description="Basic and acidic residues" evidence="6">
    <location>
        <begin position="7"/>
        <end position="23"/>
    </location>
</feature>
<keyword evidence="7" id="KW-0812">Transmembrane</keyword>
<dbReference type="Pfam" id="PF03142">
    <property type="entry name" value="Chitin_synth_2"/>
    <property type="match status" value="1"/>
</dbReference>
<keyword evidence="3" id="KW-0328">Glycosyltransferase</keyword>
<dbReference type="InterPro" id="IPR029044">
    <property type="entry name" value="Nucleotide-diphossugar_trans"/>
</dbReference>
<dbReference type="Gene3D" id="3.90.550.10">
    <property type="entry name" value="Spore Coat Polysaccharide Biosynthesis Protein SpsA, Chain A"/>
    <property type="match status" value="1"/>
</dbReference>
<evidence type="ECO:0000256" key="6">
    <source>
        <dbReference type="SAM" id="MobiDB-lite"/>
    </source>
</evidence>
<dbReference type="GO" id="GO:0005886">
    <property type="term" value="C:plasma membrane"/>
    <property type="evidence" value="ECO:0007669"/>
    <property type="project" value="UniProtKB-SubCell"/>
</dbReference>